<dbReference type="InterPro" id="IPR001387">
    <property type="entry name" value="Cro/C1-type_HTH"/>
</dbReference>
<reference evidence="5 6" key="1">
    <citation type="submission" date="2013-05" db="EMBL/GenBank/DDBJ databases">
        <title>Genome assembly of Chondromyces apiculatus DSM 436.</title>
        <authorList>
            <person name="Sharma G."/>
            <person name="Khatri I."/>
            <person name="Kaur C."/>
            <person name="Mayilraj S."/>
            <person name="Subramanian S."/>
        </authorList>
    </citation>
    <scope>NUCLEOTIDE SEQUENCE [LARGE SCALE GENOMIC DNA]</scope>
    <source>
        <strain evidence="5 6">DSM 436</strain>
    </source>
</reference>
<dbReference type="SUPFAM" id="SSF46565">
    <property type="entry name" value="Chaperone J-domain"/>
    <property type="match status" value="1"/>
</dbReference>
<evidence type="ECO:0000313" key="5">
    <source>
        <dbReference type="EMBL" id="EYF03321.1"/>
    </source>
</evidence>
<feature type="domain" description="J" evidence="4">
    <location>
        <begin position="364"/>
        <end position="434"/>
    </location>
</feature>
<dbReference type="InterPro" id="IPR001623">
    <property type="entry name" value="DnaJ_domain"/>
</dbReference>
<dbReference type="InterPro" id="IPR050625">
    <property type="entry name" value="ParA/MinD_ATPase"/>
</dbReference>
<dbReference type="eggNOG" id="COG1426">
    <property type="taxonomic scope" value="Bacteria"/>
</dbReference>
<dbReference type="Pfam" id="PF01656">
    <property type="entry name" value="CbiA"/>
    <property type="match status" value="1"/>
</dbReference>
<dbReference type="AlphaFoldDB" id="A0A017T418"/>
<dbReference type="eggNOG" id="COG0484">
    <property type="taxonomic scope" value="Bacteria"/>
</dbReference>
<dbReference type="PROSITE" id="PS50076">
    <property type="entry name" value="DNAJ_2"/>
    <property type="match status" value="1"/>
</dbReference>
<gene>
    <name evidence="5" type="ORF">CAP_5652</name>
</gene>
<dbReference type="InterPro" id="IPR010982">
    <property type="entry name" value="Lambda_DNA-bd_dom_sf"/>
</dbReference>
<dbReference type="SUPFAM" id="SSF52540">
    <property type="entry name" value="P-loop containing nucleoside triphosphate hydrolases"/>
    <property type="match status" value="1"/>
</dbReference>
<dbReference type="PANTHER" id="PTHR43384">
    <property type="entry name" value="SEPTUM SITE-DETERMINING PROTEIN MIND HOMOLOG, CHLOROPLASTIC-RELATED"/>
    <property type="match status" value="1"/>
</dbReference>
<dbReference type="Proteomes" id="UP000019678">
    <property type="component" value="Unassembled WGS sequence"/>
</dbReference>
<dbReference type="Pfam" id="PF13413">
    <property type="entry name" value="HTH_25"/>
    <property type="match status" value="1"/>
</dbReference>
<feature type="region of interest" description="Disordered" evidence="3">
    <location>
        <begin position="1"/>
        <end position="32"/>
    </location>
</feature>
<sequence length="558" mass="61746">MSTPFDPLRPPVPPTLPPPPGEDEDDELTYPGNYEVPGDLPAFSAPRTRRVIAVGGGRGGVGKTTLTVNLAVYFAQLGREVVVIDTDPFSTGLHGALGLEAPPLVSRTDVEEGRAEPVATTVPGLRLVPTAFDALSATPVRPSRAAYWMKLIQELNVDYVLINLGPSMSSSTIDLYLWADVGIAVTMPEPLAVEHTYRFYRALYQRTLRRALMKERFKLRLVEKVASSLPPLSTPKDFITEVKRFDENVAALATAQLPRITPRLVVSQTRVRADIELGLSMSAVSERFLGISMEYLGHIEHDDAVWLTIRHRQPLLVESPTSRAARNVERVARRILALLAARDSRPAEAQERALANVRPPMPPTLYDALGVARTAADDEIRRAYKRQRDIFREGSLPVATVLRKEMLTKEQARIEEAHDTLLDPVRRRAYDLSTYPDDPRRAGQSRGESAAAAAELAMLQAELAREINAETQFNGALLRKVRESQGVELSDVAQRTKISITHLSAIENEAIGDLPAAVYVQGFVREFAKYLKLDSTQVSKTYMRRLRDVAAGTRAKHG</sequence>
<dbReference type="InterPro" id="IPR002586">
    <property type="entry name" value="CobQ/CobB/MinD/ParA_Nub-bd_dom"/>
</dbReference>
<protein>
    <recommendedName>
        <fullName evidence="4">J domain-containing protein</fullName>
    </recommendedName>
</protein>
<dbReference type="GO" id="GO:0005829">
    <property type="term" value="C:cytosol"/>
    <property type="evidence" value="ECO:0007669"/>
    <property type="project" value="TreeGrafter"/>
</dbReference>
<dbReference type="GO" id="GO:0016887">
    <property type="term" value="F:ATP hydrolysis activity"/>
    <property type="evidence" value="ECO:0007669"/>
    <property type="project" value="TreeGrafter"/>
</dbReference>
<dbReference type="Gene3D" id="1.10.287.110">
    <property type="entry name" value="DnaJ domain"/>
    <property type="match status" value="1"/>
</dbReference>
<keyword evidence="2" id="KW-0067">ATP-binding</keyword>
<evidence type="ECO:0000256" key="3">
    <source>
        <dbReference type="SAM" id="MobiDB-lite"/>
    </source>
</evidence>
<accession>A0A017T418</accession>
<dbReference type="InterPro" id="IPR036869">
    <property type="entry name" value="J_dom_sf"/>
</dbReference>
<comment type="caution">
    <text evidence="5">The sequence shown here is derived from an EMBL/GenBank/DDBJ whole genome shotgun (WGS) entry which is preliminary data.</text>
</comment>
<dbReference type="GO" id="GO:0005524">
    <property type="term" value="F:ATP binding"/>
    <property type="evidence" value="ECO:0007669"/>
    <property type="project" value="UniProtKB-KW"/>
</dbReference>
<feature type="compositionally biased region" description="Pro residues" evidence="3">
    <location>
        <begin position="7"/>
        <end position="20"/>
    </location>
</feature>
<dbReference type="GO" id="GO:0009898">
    <property type="term" value="C:cytoplasmic side of plasma membrane"/>
    <property type="evidence" value="ECO:0007669"/>
    <property type="project" value="TreeGrafter"/>
</dbReference>
<dbReference type="RefSeq" id="WP_044246229.1">
    <property type="nucleotide sequence ID" value="NZ_ASRX01000048.1"/>
</dbReference>
<dbReference type="STRING" id="1192034.CAP_5652"/>
<evidence type="ECO:0000313" key="6">
    <source>
        <dbReference type="Proteomes" id="UP000019678"/>
    </source>
</evidence>
<evidence type="ECO:0000256" key="2">
    <source>
        <dbReference type="ARBA" id="ARBA00022840"/>
    </source>
</evidence>
<dbReference type="Gene3D" id="1.10.260.40">
    <property type="entry name" value="lambda repressor-like DNA-binding domains"/>
    <property type="match status" value="1"/>
</dbReference>
<dbReference type="CDD" id="cd00093">
    <property type="entry name" value="HTH_XRE"/>
    <property type="match status" value="1"/>
</dbReference>
<dbReference type="GO" id="GO:0051782">
    <property type="term" value="P:negative regulation of cell division"/>
    <property type="evidence" value="ECO:0007669"/>
    <property type="project" value="TreeGrafter"/>
</dbReference>
<keyword evidence="1" id="KW-0547">Nucleotide-binding</keyword>
<proteinExistence type="predicted"/>
<dbReference type="PANTHER" id="PTHR43384:SF6">
    <property type="entry name" value="SEPTUM SITE-DETERMINING PROTEIN MIND HOMOLOG, CHLOROPLASTIC"/>
    <property type="match status" value="1"/>
</dbReference>
<dbReference type="eggNOG" id="COG0455">
    <property type="taxonomic scope" value="Bacteria"/>
</dbReference>
<dbReference type="GO" id="GO:0003677">
    <property type="term" value="F:DNA binding"/>
    <property type="evidence" value="ECO:0007669"/>
    <property type="project" value="InterPro"/>
</dbReference>
<organism evidence="5 6">
    <name type="scientific">Chondromyces apiculatus DSM 436</name>
    <dbReference type="NCBI Taxonomy" id="1192034"/>
    <lineage>
        <taxon>Bacteria</taxon>
        <taxon>Pseudomonadati</taxon>
        <taxon>Myxococcota</taxon>
        <taxon>Polyangia</taxon>
        <taxon>Polyangiales</taxon>
        <taxon>Polyangiaceae</taxon>
        <taxon>Chondromyces</taxon>
    </lineage>
</organism>
<evidence type="ECO:0000256" key="1">
    <source>
        <dbReference type="ARBA" id="ARBA00022741"/>
    </source>
</evidence>
<dbReference type="InterPro" id="IPR027417">
    <property type="entry name" value="P-loop_NTPase"/>
</dbReference>
<dbReference type="Gene3D" id="3.40.50.300">
    <property type="entry name" value="P-loop containing nucleotide triphosphate hydrolases"/>
    <property type="match status" value="1"/>
</dbReference>
<name>A0A017T418_9BACT</name>
<evidence type="ECO:0000259" key="4">
    <source>
        <dbReference type="PROSITE" id="PS50076"/>
    </source>
</evidence>
<keyword evidence="6" id="KW-1185">Reference proteome</keyword>
<dbReference type="EMBL" id="ASRX01000048">
    <property type="protein sequence ID" value="EYF03321.1"/>
    <property type="molecule type" value="Genomic_DNA"/>
</dbReference>